<organism evidence="1 2">
    <name type="scientific">Protea cynaroides</name>
    <dbReference type="NCBI Taxonomy" id="273540"/>
    <lineage>
        <taxon>Eukaryota</taxon>
        <taxon>Viridiplantae</taxon>
        <taxon>Streptophyta</taxon>
        <taxon>Embryophyta</taxon>
        <taxon>Tracheophyta</taxon>
        <taxon>Spermatophyta</taxon>
        <taxon>Magnoliopsida</taxon>
        <taxon>Proteales</taxon>
        <taxon>Proteaceae</taxon>
        <taxon>Protea</taxon>
    </lineage>
</organism>
<comment type="caution">
    <text evidence="1">The sequence shown here is derived from an EMBL/GenBank/DDBJ whole genome shotgun (WGS) entry which is preliminary data.</text>
</comment>
<sequence length="258" mass="27131">MSSADGSTLVGSSFSMGNIGVPNIFRVGGNSDRALTNAPVGSSLHSGSMQLGGMVTILHLVETDDGDTTHDGLRAMAQGRRSFALVVSGLPDLGSLPEPIFEGGIARVVIPQAAYEQQMEKYKLAVIGWVRCWDDATDDQEDLNAGKDDLLMEEGIFSQSPTLEVDGDGRVASTLANPGVSQSGGQQDANHPRVNAIQSDIVIVQTNSGVARGKVFAMMTEKAEKSSGVVTDGVDGDMKEVSKNLQKGLKDCLYVGET</sequence>
<dbReference type="Proteomes" id="UP001141806">
    <property type="component" value="Unassembled WGS sequence"/>
</dbReference>
<protein>
    <submittedName>
        <fullName evidence="1">Uncharacterized protein</fullName>
    </submittedName>
</protein>
<accession>A0A9Q0KVE6</accession>
<gene>
    <name evidence="1" type="ORF">NE237_002420</name>
</gene>
<name>A0A9Q0KVE6_9MAGN</name>
<dbReference type="AlphaFoldDB" id="A0A9Q0KVE6"/>
<evidence type="ECO:0000313" key="1">
    <source>
        <dbReference type="EMBL" id="KAJ4977314.1"/>
    </source>
</evidence>
<dbReference type="EMBL" id="JAMYWD010000003">
    <property type="protein sequence ID" value="KAJ4977314.1"/>
    <property type="molecule type" value="Genomic_DNA"/>
</dbReference>
<proteinExistence type="predicted"/>
<evidence type="ECO:0000313" key="2">
    <source>
        <dbReference type="Proteomes" id="UP001141806"/>
    </source>
</evidence>
<keyword evidence="2" id="KW-1185">Reference proteome</keyword>
<reference evidence="1" key="1">
    <citation type="journal article" date="2023" name="Plant J.">
        <title>The genome of the king protea, Protea cynaroides.</title>
        <authorList>
            <person name="Chang J."/>
            <person name="Duong T.A."/>
            <person name="Schoeman C."/>
            <person name="Ma X."/>
            <person name="Roodt D."/>
            <person name="Barker N."/>
            <person name="Li Z."/>
            <person name="Van de Peer Y."/>
            <person name="Mizrachi E."/>
        </authorList>
    </citation>
    <scope>NUCLEOTIDE SEQUENCE</scope>
    <source>
        <tissue evidence="1">Young leaves</tissue>
    </source>
</reference>